<evidence type="ECO:0000256" key="4">
    <source>
        <dbReference type="ARBA" id="ARBA00023002"/>
    </source>
</evidence>
<evidence type="ECO:0000256" key="5">
    <source>
        <dbReference type="ARBA" id="ARBA00023141"/>
    </source>
</evidence>
<reference evidence="9 10" key="1">
    <citation type="submission" date="2020-08" db="EMBL/GenBank/DDBJ databases">
        <title>The Agave Microbiome: Exploring the role of microbial communities in plant adaptations to desert environments.</title>
        <authorList>
            <person name="Partida-Martinez L.P."/>
        </authorList>
    </citation>
    <scope>NUCLEOTIDE SEQUENCE [LARGE SCALE GENOMIC DNA]</scope>
    <source>
        <strain evidence="9 10">AT3.9</strain>
    </source>
</reference>
<dbReference type="Gene3D" id="3.40.50.10860">
    <property type="entry name" value="Leucine Dehydrogenase, chain A, domain 1"/>
    <property type="match status" value="1"/>
</dbReference>
<dbReference type="GO" id="GO:0050661">
    <property type="term" value="F:NADP binding"/>
    <property type="evidence" value="ECO:0007669"/>
    <property type="project" value="TreeGrafter"/>
</dbReference>
<dbReference type="RefSeq" id="WP_183454102.1">
    <property type="nucleotide sequence ID" value="NZ_JACHWB010000009.1"/>
</dbReference>
<dbReference type="InterPro" id="IPR022893">
    <property type="entry name" value="Shikimate_DH_fam"/>
</dbReference>
<protein>
    <recommendedName>
        <fullName evidence="2">shikimate dehydrogenase (NADP(+))</fullName>
        <ecNumber evidence="2">1.1.1.25</ecNumber>
    </recommendedName>
</protein>
<name>A0A7W4VQ71_9HYPH</name>
<dbReference type="GO" id="GO:0009073">
    <property type="term" value="P:aromatic amino acid family biosynthetic process"/>
    <property type="evidence" value="ECO:0007669"/>
    <property type="project" value="UniProtKB-KW"/>
</dbReference>
<evidence type="ECO:0000256" key="6">
    <source>
        <dbReference type="ARBA" id="ARBA00049442"/>
    </source>
</evidence>
<dbReference type="GO" id="GO:0019632">
    <property type="term" value="P:shikimate metabolic process"/>
    <property type="evidence" value="ECO:0007669"/>
    <property type="project" value="TreeGrafter"/>
</dbReference>
<keyword evidence="5" id="KW-0057">Aromatic amino acid biosynthesis</keyword>
<evidence type="ECO:0000256" key="2">
    <source>
        <dbReference type="ARBA" id="ARBA00012962"/>
    </source>
</evidence>
<dbReference type="Gene3D" id="3.40.50.720">
    <property type="entry name" value="NAD(P)-binding Rossmann-like Domain"/>
    <property type="match status" value="1"/>
</dbReference>
<keyword evidence="3" id="KW-0521">NADP</keyword>
<dbReference type="Pfam" id="PF08501">
    <property type="entry name" value="Shikimate_dh_N"/>
    <property type="match status" value="1"/>
</dbReference>
<keyword evidence="5" id="KW-0028">Amino-acid biosynthesis</keyword>
<dbReference type="AlphaFoldDB" id="A0A7W4VQ71"/>
<dbReference type="GO" id="GO:0009423">
    <property type="term" value="P:chorismate biosynthetic process"/>
    <property type="evidence" value="ECO:0007669"/>
    <property type="project" value="UniProtKB-UniPathway"/>
</dbReference>
<sequence length="273" mass="28412">MLTAITGKTAILLMLADPVSHIRGSALINSSFKEMNLDAAISPIHVLPEDVPFCLDAIRRMRNVAGLGITIPHKIPVYSLVDEVTEAAQRMGAVNFVRRNSDGTLVGHNIDGEGFIRGLKAHEFAPVGKKVLVVGAGGVGRAIALALTEAGVSSLSIANRTFAKAEALAREGAAIAPACNSKAVDLDDPAALEDIDLLVNATSLGMHEGDPLPLAVDGLSAATTVAEVIISPAMTPLLQAAQDRGCITIPGDAMLKPQPQLVAQFLGLRPRAE</sequence>
<dbReference type="InterPro" id="IPR013708">
    <property type="entry name" value="Shikimate_DH-bd_N"/>
</dbReference>
<dbReference type="Pfam" id="PF01488">
    <property type="entry name" value="Shikimate_DH"/>
    <property type="match status" value="1"/>
</dbReference>
<dbReference type="UniPathway" id="UPA00053">
    <property type="reaction ID" value="UER00087"/>
</dbReference>
<dbReference type="PANTHER" id="PTHR21089:SF1">
    <property type="entry name" value="BIFUNCTIONAL 3-DEHYDROQUINATE DEHYDRATASE_SHIKIMATE DEHYDROGENASE, CHLOROPLASTIC"/>
    <property type="match status" value="1"/>
</dbReference>
<dbReference type="InterPro" id="IPR046346">
    <property type="entry name" value="Aminoacid_DH-like_N_sf"/>
</dbReference>
<comment type="caution">
    <text evidence="9">The sequence shown here is derived from an EMBL/GenBank/DDBJ whole genome shotgun (WGS) entry which is preliminary data.</text>
</comment>
<dbReference type="CDD" id="cd01065">
    <property type="entry name" value="NAD_bind_Shikimate_DH"/>
    <property type="match status" value="1"/>
</dbReference>
<organism evidence="9 10">
    <name type="scientific">Microvirga lupini</name>
    <dbReference type="NCBI Taxonomy" id="420324"/>
    <lineage>
        <taxon>Bacteria</taxon>
        <taxon>Pseudomonadati</taxon>
        <taxon>Pseudomonadota</taxon>
        <taxon>Alphaproteobacteria</taxon>
        <taxon>Hyphomicrobiales</taxon>
        <taxon>Methylobacteriaceae</taxon>
        <taxon>Microvirga</taxon>
    </lineage>
</organism>
<dbReference type="InterPro" id="IPR006151">
    <property type="entry name" value="Shikm_DH/Glu-tRNA_Rdtase"/>
</dbReference>
<keyword evidence="4 9" id="KW-0560">Oxidoreductase</keyword>
<dbReference type="EMBL" id="JACHWB010000009">
    <property type="protein sequence ID" value="MBB3021318.1"/>
    <property type="molecule type" value="Genomic_DNA"/>
</dbReference>
<dbReference type="EC" id="1.1.1.25" evidence="2"/>
<dbReference type="GO" id="GO:0004764">
    <property type="term" value="F:shikimate 3-dehydrogenase (NADP+) activity"/>
    <property type="evidence" value="ECO:0007669"/>
    <property type="project" value="UniProtKB-EC"/>
</dbReference>
<accession>A0A7W4VQ71</accession>
<evidence type="ECO:0000259" key="8">
    <source>
        <dbReference type="Pfam" id="PF08501"/>
    </source>
</evidence>
<gene>
    <name evidence="9" type="ORF">FHR70_004414</name>
</gene>
<feature type="domain" description="Shikimate dehydrogenase substrate binding N-terminal" evidence="8">
    <location>
        <begin position="15"/>
        <end position="97"/>
    </location>
</feature>
<feature type="domain" description="Quinate/shikimate 5-dehydrogenase/glutamyl-tRNA reductase" evidence="7">
    <location>
        <begin position="128"/>
        <end position="203"/>
    </location>
</feature>
<evidence type="ECO:0000256" key="1">
    <source>
        <dbReference type="ARBA" id="ARBA00004871"/>
    </source>
</evidence>
<evidence type="ECO:0000313" key="10">
    <source>
        <dbReference type="Proteomes" id="UP000532010"/>
    </source>
</evidence>
<dbReference type="SUPFAM" id="SSF53223">
    <property type="entry name" value="Aminoacid dehydrogenase-like, N-terminal domain"/>
    <property type="match status" value="1"/>
</dbReference>
<proteinExistence type="predicted"/>
<evidence type="ECO:0000256" key="3">
    <source>
        <dbReference type="ARBA" id="ARBA00022857"/>
    </source>
</evidence>
<comment type="pathway">
    <text evidence="1">Metabolic intermediate biosynthesis; chorismate biosynthesis; chorismate from D-erythrose 4-phosphate and phosphoenolpyruvate: step 4/7.</text>
</comment>
<evidence type="ECO:0000313" key="9">
    <source>
        <dbReference type="EMBL" id="MBB3021318.1"/>
    </source>
</evidence>
<dbReference type="Proteomes" id="UP000532010">
    <property type="component" value="Unassembled WGS sequence"/>
</dbReference>
<keyword evidence="10" id="KW-1185">Reference proteome</keyword>
<comment type="catalytic activity">
    <reaction evidence="6">
        <text>shikimate + NADP(+) = 3-dehydroshikimate + NADPH + H(+)</text>
        <dbReference type="Rhea" id="RHEA:17737"/>
        <dbReference type="ChEBI" id="CHEBI:15378"/>
        <dbReference type="ChEBI" id="CHEBI:16630"/>
        <dbReference type="ChEBI" id="CHEBI:36208"/>
        <dbReference type="ChEBI" id="CHEBI:57783"/>
        <dbReference type="ChEBI" id="CHEBI:58349"/>
        <dbReference type="EC" id="1.1.1.25"/>
    </reaction>
</comment>
<dbReference type="InterPro" id="IPR036291">
    <property type="entry name" value="NAD(P)-bd_dom_sf"/>
</dbReference>
<dbReference type="SUPFAM" id="SSF51735">
    <property type="entry name" value="NAD(P)-binding Rossmann-fold domains"/>
    <property type="match status" value="1"/>
</dbReference>
<evidence type="ECO:0000259" key="7">
    <source>
        <dbReference type="Pfam" id="PF01488"/>
    </source>
</evidence>
<dbReference type="GO" id="GO:0005829">
    <property type="term" value="C:cytosol"/>
    <property type="evidence" value="ECO:0007669"/>
    <property type="project" value="TreeGrafter"/>
</dbReference>
<dbReference type="PANTHER" id="PTHR21089">
    <property type="entry name" value="SHIKIMATE DEHYDROGENASE"/>
    <property type="match status" value="1"/>
</dbReference>